<comment type="caution">
    <text evidence="8">The sequence shown here is derived from an EMBL/GenBank/DDBJ whole genome shotgun (WGS) entry which is preliminary data.</text>
</comment>
<dbReference type="InterPro" id="IPR016909">
    <property type="entry name" value="rRNA_lsu_MeTfrase_F"/>
</dbReference>
<dbReference type="EC" id="2.1.1.181" evidence="6"/>
<evidence type="ECO:0000256" key="4">
    <source>
        <dbReference type="ARBA" id="ARBA00022679"/>
    </source>
</evidence>
<keyword evidence="4 6" id="KW-0808">Transferase</keyword>
<evidence type="ECO:0000313" key="8">
    <source>
        <dbReference type="EMBL" id="CAH0995570.1"/>
    </source>
</evidence>
<comment type="function">
    <text evidence="6">Specifically methylates the adenine in position 1618 of 23S rRNA.</text>
</comment>
<keyword evidence="2 6" id="KW-0698">rRNA processing</keyword>
<dbReference type="RefSeq" id="WP_238806117.1">
    <property type="nucleotide sequence ID" value="NZ_CAKLPY010000001.1"/>
</dbReference>
<evidence type="ECO:0000256" key="2">
    <source>
        <dbReference type="ARBA" id="ARBA00022552"/>
    </source>
</evidence>
<proteinExistence type="inferred from homology"/>
<dbReference type="EMBL" id="CAKLPY010000001">
    <property type="protein sequence ID" value="CAH0995570.1"/>
    <property type="molecule type" value="Genomic_DNA"/>
</dbReference>
<feature type="region of interest" description="Disordered" evidence="7">
    <location>
        <begin position="1"/>
        <end position="25"/>
    </location>
</feature>
<dbReference type="PIRSF" id="PIRSF029038">
    <property type="entry name" value="Mtase_YbiN_prd"/>
    <property type="match status" value="1"/>
</dbReference>
<evidence type="ECO:0000313" key="9">
    <source>
        <dbReference type="Proteomes" id="UP000837932"/>
    </source>
</evidence>
<keyword evidence="9" id="KW-1185">Reference proteome</keyword>
<dbReference type="HAMAP" id="MF_01848">
    <property type="entry name" value="23SrRNA_methyltr_F"/>
    <property type="match status" value="1"/>
</dbReference>
<dbReference type="SUPFAM" id="SSF53335">
    <property type="entry name" value="S-adenosyl-L-methionine-dependent methyltransferases"/>
    <property type="match status" value="1"/>
</dbReference>
<dbReference type="PANTHER" id="PTHR13393:SF0">
    <property type="entry name" value="RNA N6-ADENOSINE-METHYLTRANSFERASE METTL16"/>
    <property type="match status" value="1"/>
</dbReference>
<comment type="subcellular location">
    <subcellularLocation>
        <location evidence="6">Cytoplasm</location>
    </subcellularLocation>
</comment>
<gene>
    <name evidence="6 8" type="primary">rlmF</name>
    <name evidence="8" type="ORF">EMA8858_01693</name>
</gene>
<keyword evidence="3 6" id="KW-0489">Methyltransferase</keyword>
<comment type="catalytic activity">
    <reaction evidence="6">
        <text>adenosine(1618) in 23S rRNA + S-adenosyl-L-methionine = N(6)-methyladenosine(1618) in 23S rRNA + S-adenosyl-L-homocysteine + H(+)</text>
        <dbReference type="Rhea" id="RHEA:16497"/>
        <dbReference type="Rhea" id="RHEA-COMP:10229"/>
        <dbReference type="Rhea" id="RHEA-COMP:10231"/>
        <dbReference type="ChEBI" id="CHEBI:15378"/>
        <dbReference type="ChEBI" id="CHEBI:57856"/>
        <dbReference type="ChEBI" id="CHEBI:59789"/>
        <dbReference type="ChEBI" id="CHEBI:74411"/>
        <dbReference type="ChEBI" id="CHEBI:74449"/>
        <dbReference type="EC" id="2.1.1.181"/>
    </reaction>
</comment>
<reference evidence="8" key="1">
    <citation type="submission" date="2021-12" db="EMBL/GenBank/DDBJ databases">
        <authorList>
            <person name="Rodrigo-Torres L."/>
            <person name="Arahal R. D."/>
            <person name="Lucena T."/>
        </authorList>
    </citation>
    <scope>NUCLEOTIDE SEQUENCE</scope>
    <source>
        <strain evidence="8">CECT 8858</strain>
    </source>
</reference>
<dbReference type="InterPro" id="IPR029063">
    <property type="entry name" value="SAM-dependent_MTases_sf"/>
</dbReference>
<dbReference type="Proteomes" id="UP000837932">
    <property type="component" value="Unassembled WGS sequence"/>
</dbReference>
<evidence type="ECO:0000256" key="3">
    <source>
        <dbReference type="ARBA" id="ARBA00022603"/>
    </source>
</evidence>
<accession>A0ABM9ANY5</accession>
<dbReference type="Pfam" id="PF05971">
    <property type="entry name" value="Methyltransf_10"/>
    <property type="match status" value="1"/>
</dbReference>
<dbReference type="CDD" id="cd02440">
    <property type="entry name" value="AdoMet_MTases"/>
    <property type="match status" value="1"/>
</dbReference>
<evidence type="ECO:0000256" key="7">
    <source>
        <dbReference type="SAM" id="MobiDB-lite"/>
    </source>
</evidence>
<evidence type="ECO:0000256" key="5">
    <source>
        <dbReference type="ARBA" id="ARBA00022691"/>
    </source>
</evidence>
<dbReference type="NCBIfam" id="NF008725">
    <property type="entry name" value="PRK11727.1"/>
    <property type="match status" value="1"/>
</dbReference>
<dbReference type="Gene3D" id="3.40.50.150">
    <property type="entry name" value="Vaccinia Virus protein VP39"/>
    <property type="match status" value="1"/>
</dbReference>
<comment type="similarity">
    <text evidence="6">Belongs to the methyltransferase superfamily. METTL16/RlmF family.</text>
</comment>
<dbReference type="PANTHER" id="PTHR13393">
    <property type="entry name" value="SAM-DEPENDENT METHYLTRANSFERASE"/>
    <property type="match status" value="1"/>
</dbReference>
<evidence type="ECO:0000256" key="6">
    <source>
        <dbReference type="HAMAP-Rule" id="MF_01848"/>
    </source>
</evidence>
<keyword evidence="1 6" id="KW-0963">Cytoplasm</keyword>
<name>A0ABM9ANY5_9BACT</name>
<keyword evidence="5 6" id="KW-0949">S-adenosyl-L-methionine</keyword>
<evidence type="ECO:0000256" key="1">
    <source>
        <dbReference type="ARBA" id="ARBA00022490"/>
    </source>
</evidence>
<sequence length="327" mass="37106">MKSKGNIKSTKSPNNSEKNGLHPRNPHRFRYDFEQLISSSAELSPYVFVNQYNNETIDFANPDAVKTLNKAILKHFYAINLWDIPKNYLCPPIPGRADYIHYIADLLASCNNNLIPTGKSIKILDIGIGANCVYPIIGQKEYAWQFVGTDIDPIAIKSAKNIIDSNPILAGKIECRLQESNNNIFKGIIIPNEAFDVSICNPPFHSSLEEATAGTQRKLRNLGNNNAKKPILNFGGQNSELWCEGGEEAFVCKMIRESATIPNQCFWFTSLISKKEHLQSIYHALRQAKAFSVRTIKMTQGQKNSRIVAWTFLNETQQKEWQKRKWK</sequence>
<organism evidence="8 9">
    <name type="scientific">Emticicia aquatica</name>
    <dbReference type="NCBI Taxonomy" id="1681835"/>
    <lineage>
        <taxon>Bacteria</taxon>
        <taxon>Pseudomonadati</taxon>
        <taxon>Bacteroidota</taxon>
        <taxon>Cytophagia</taxon>
        <taxon>Cytophagales</taxon>
        <taxon>Leadbetterellaceae</taxon>
        <taxon>Emticicia</taxon>
    </lineage>
</organism>
<protein>
    <recommendedName>
        <fullName evidence="6">Ribosomal RNA large subunit methyltransferase F</fullName>
        <ecNumber evidence="6">2.1.1.181</ecNumber>
    </recommendedName>
    <alternativeName>
        <fullName evidence="6">23S rRNA mA1618 methyltransferase</fullName>
    </alternativeName>
    <alternativeName>
        <fullName evidence="6">rRNA adenine N-6-methyltransferase</fullName>
    </alternativeName>
</protein>
<dbReference type="GO" id="GO:0052907">
    <property type="term" value="F:23S rRNA (adenine(1618)-N(6))-methyltransferase activity"/>
    <property type="evidence" value="ECO:0007669"/>
    <property type="project" value="UniProtKB-EC"/>
</dbReference>
<feature type="compositionally biased region" description="Polar residues" evidence="7">
    <location>
        <begin position="1"/>
        <end position="18"/>
    </location>
</feature>
<dbReference type="InterPro" id="IPR010286">
    <property type="entry name" value="METTL16/RlmF"/>
</dbReference>